<protein>
    <recommendedName>
        <fullName evidence="3 8">6-carboxy-5,6,7,8-tetrahydropterin synthase</fullName>
        <ecNumber evidence="8">4.-.-.-</ecNumber>
    </recommendedName>
</protein>
<comment type="cofactor">
    <cofactor evidence="8 10">
        <name>Zn(2+)</name>
        <dbReference type="ChEBI" id="CHEBI:29105"/>
    </cofactor>
    <text evidence="8 10">Binds 1 zinc ion per subunit.</text>
</comment>
<dbReference type="GO" id="GO:0070497">
    <property type="term" value="F:6-carboxytetrahydropterin synthase activity"/>
    <property type="evidence" value="ECO:0007669"/>
    <property type="project" value="UniProtKB-EC"/>
</dbReference>
<feature type="active site" description="Charge relay system" evidence="9">
    <location>
        <position position="78"/>
    </location>
</feature>
<feature type="binding site" evidence="10">
    <location>
        <position position="41"/>
    </location>
    <ligand>
        <name>Zn(2+)</name>
        <dbReference type="ChEBI" id="CHEBI:29105"/>
    </ligand>
</feature>
<dbReference type="Proteomes" id="UP000434639">
    <property type="component" value="Unassembled WGS sequence"/>
</dbReference>
<sequence length="146" mass="16765">MIQQMYPQVFHDYQYELNKDMHVSAAHFIPHEDAGTCRNVHGHTYFINVTIAGDELDDSGFLVNFKTLKKLVHGQFDHTVLNDHPAFQSGRSDDFPTTEAVARKICEMIQEELDRLPGKPVCLQVFVRETPTSYVVYRPKKVKNNG</sequence>
<evidence type="ECO:0000256" key="1">
    <source>
        <dbReference type="ARBA" id="ARBA00005061"/>
    </source>
</evidence>
<feature type="binding site" evidence="10">
    <location>
        <position position="27"/>
    </location>
    <ligand>
        <name>Zn(2+)</name>
        <dbReference type="ChEBI" id="CHEBI:29105"/>
    </ligand>
</feature>
<dbReference type="OrthoDB" id="9804698at2"/>
<feature type="binding site" evidence="10">
    <location>
        <position position="43"/>
    </location>
    <ligand>
        <name>Zn(2+)</name>
        <dbReference type="ChEBI" id="CHEBI:29105"/>
    </ligand>
</feature>
<comment type="catalytic activity">
    <reaction evidence="7 8">
        <text>7,8-dihydroneopterin 3'-triphosphate + H2O = 6-carboxy-5,6,7,8-tetrahydropterin + triphosphate + acetaldehyde + 2 H(+)</text>
        <dbReference type="Rhea" id="RHEA:27966"/>
        <dbReference type="ChEBI" id="CHEBI:15343"/>
        <dbReference type="ChEBI" id="CHEBI:15377"/>
        <dbReference type="ChEBI" id="CHEBI:15378"/>
        <dbReference type="ChEBI" id="CHEBI:18036"/>
        <dbReference type="ChEBI" id="CHEBI:58462"/>
        <dbReference type="ChEBI" id="CHEBI:61032"/>
        <dbReference type="EC" id="4.1.2.50"/>
    </reaction>
</comment>
<evidence type="ECO:0000256" key="6">
    <source>
        <dbReference type="ARBA" id="ARBA00023239"/>
    </source>
</evidence>
<dbReference type="InterPro" id="IPR007115">
    <property type="entry name" value="6-PTP_synth/QueD"/>
</dbReference>
<dbReference type="SUPFAM" id="SSF55620">
    <property type="entry name" value="Tetrahydrobiopterin biosynthesis enzymes-like"/>
    <property type="match status" value="1"/>
</dbReference>
<name>A0A7X2V4M3_9BACI</name>
<dbReference type="RefSeq" id="WP_155111696.1">
    <property type="nucleotide sequence ID" value="NZ_WMIB01000004.1"/>
</dbReference>
<dbReference type="EMBL" id="WMIB01000004">
    <property type="protein sequence ID" value="MTH53173.1"/>
    <property type="molecule type" value="Genomic_DNA"/>
</dbReference>
<dbReference type="PIRSF" id="PIRSF006113">
    <property type="entry name" value="PTP_synth"/>
    <property type="match status" value="1"/>
</dbReference>
<keyword evidence="12" id="KW-1185">Reference proteome</keyword>
<evidence type="ECO:0000256" key="8">
    <source>
        <dbReference type="PIRNR" id="PIRNR006113"/>
    </source>
</evidence>
<reference evidence="11 12" key="1">
    <citation type="journal article" date="2017" name="Int. J. Syst. Evol. Microbiol.">
        <title>Bacillus mangrovi sp. nov., isolated from a sediment sample from a mangrove forest.</title>
        <authorList>
            <person name="Gupta V."/>
            <person name="Singh P.K."/>
            <person name="Korpole S."/>
            <person name="Tanuku N.R.S."/>
            <person name="Pinnaka A.K."/>
        </authorList>
    </citation>
    <scope>NUCLEOTIDE SEQUENCE [LARGE SCALE GENOMIC DNA]</scope>
    <source>
        <strain evidence="11 12">KCTC 33872</strain>
    </source>
</reference>
<dbReference type="PANTHER" id="PTHR12589:SF7">
    <property type="entry name" value="6-PYRUVOYL TETRAHYDROBIOPTERIN SYNTHASE"/>
    <property type="match status" value="1"/>
</dbReference>
<dbReference type="NCBIfam" id="TIGR03367">
    <property type="entry name" value="queuosine_QueD"/>
    <property type="match status" value="1"/>
</dbReference>
<dbReference type="PANTHER" id="PTHR12589">
    <property type="entry name" value="PYRUVOYL TETRAHYDROBIOPTERIN SYNTHASE"/>
    <property type="match status" value="1"/>
</dbReference>
<organism evidence="11 12">
    <name type="scientific">Metabacillus mangrovi</name>
    <dbReference type="NCBI Taxonomy" id="1491830"/>
    <lineage>
        <taxon>Bacteria</taxon>
        <taxon>Bacillati</taxon>
        <taxon>Bacillota</taxon>
        <taxon>Bacilli</taxon>
        <taxon>Bacillales</taxon>
        <taxon>Bacillaceae</taxon>
        <taxon>Metabacillus</taxon>
    </lineage>
</organism>
<feature type="active site" description="Proton acceptor" evidence="9">
    <location>
        <position position="37"/>
    </location>
</feature>
<dbReference type="AlphaFoldDB" id="A0A7X2V4M3"/>
<evidence type="ECO:0000256" key="10">
    <source>
        <dbReference type="PIRSR" id="PIRSR006113-2"/>
    </source>
</evidence>
<evidence type="ECO:0000256" key="4">
    <source>
        <dbReference type="ARBA" id="ARBA00022723"/>
    </source>
</evidence>
<keyword evidence="4 8" id="KW-0479">Metal-binding</keyword>
<dbReference type="Gene3D" id="3.30.479.10">
    <property type="entry name" value="6-pyruvoyl tetrahydropterin synthase/QueD"/>
    <property type="match status" value="1"/>
</dbReference>
<dbReference type="GO" id="GO:0046872">
    <property type="term" value="F:metal ion binding"/>
    <property type="evidence" value="ECO:0007669"/>
    <property type="project" value="UniProtKB-KW"/>
</dbReference>
<evidence type="ECO:0000256" key="9">
    <source>
        <dbReference type="PIRSR" id="PIRSR006113-1"/>
    </source>
</evidence>
<dbReference type="GO" id="GO:0008616">
    <property type="term" value="P:tRNA queuosine(34) biosynthetic process"/>
    <property type="evidence" value="ECO:0007669"/>
    <property type="project" value="UniProtKB-KW"/>
</dbReference>
<keyword evidence="6 8" id="KW-0456">Lyase</keyword>
<evidence type="ECO:0000313" key="12">
    <source>
        <dbReference type="Proteomes" id="UP000434639"/>
    </source>
</evidence>
<evidence type="ECO:0000313" key="11">
    <source>
        <dbReference type="EMBL" id="MTH53173.1"/>
    </source>
</evidence>
<dbReference type="Pfam" id="PF01242">
    <property type="entry name" value="PTPS"/>
    <property type="match status" value="1"/>
</dbReference>
<evidence type="ECO:0000256" key="5">
    <source>
        <dbReference type="ARBA" id="ARBA00022833"/>
    </source>
</evidence>
<feature type="active site" description="Charge relay system" evidence="9">
    <location>
        <position position="129"/>
    </location>
</feature>
<keyword evidence="5 8" id="KW-0862">Zinc</keyword>
<gene>
    <name evidence="11" type="primary">queD</name>
    <name evidence="11" type="ORF">GKZ89_07080</name>
</gene>
<evidence type="ECO:0000256" key="3">
    <source>
        <dbReference type="ARBA" id="ARBA00018141"/>
    </source>
</evidence>
<dbReference type="EC" id="4.-.-.-" evidence="8"/>
<keyword evidence="8" id="KW-0671">Queuosine biosynthesis</keyword>
<comment type="pathway">
    <text evidence="1 8">Purine metabolism; 7-cyano-7-deazaguanine biosynthesis.</text>
</comment>
<accession>A0A7X2V4M3</accession>
<dbReference type="UniPathway" id="UPA00391"/>
<dbReference type="InterPro" id="IPR038418">
    <property type="entry name" value="6-PTP_synth/QueD_sf"/>
</dbReference>
<comment type="similarity">
    <text evidence="2 8">Belongs to the PTPS family. QueD subfamily.</text>
</comment>
<evidence type="ECO:0000256" key="7">
    <source>
        <dbReference type="ARBA" id="ARBA00048807"/>
    </source>
</evidence>
<evidence type="ECO:0000256" key="2">
    <source>
        <dbReference type="ARBA" id="ARBA00008900"/>
    </source>
</evidence>
<comment type="caution">
    <text evidence="11">The sequence shown here is derived from an EMBL/GenBank/DDBJ whole genome shotgun (WGS) entry which is preliminary data.</text>
</comment>
<proteinExistence type="inferred from homology"/>